<dbReference type="Gene3D" id="3.30.420.10">
    <property type="entry name" value="Ribonuclease H-like superfamily/Ribonuclease H"/>
    <property type="match status" value="1"/>
</dbReference>
<dbReference type="EMBL" id="QJKJ01001826">
    <property type="protein sequence ID" value="RDY05708.1"/>
    <property type="molecule type" value="Genomic_DNA"/>
</dbReference>
<evidence type="ECO:0000313" key="3">
    <source>
        <dbReference type="Proteomes" id="UP000257109"/>
    </source>
</evidence>
<protein>
    <submittedName>
        <fullName evidence="2">Ribonuclease H protein</fullName>
    </submittedName>
</protein>
<dbReference type="AlphaFoldDB" id="A0A371HSE7"/>
<keyword evidence="3" id="KW-1185">Reference proteome</keyword>
<comment type="caution">
    <text evidence="2">The sequence shown here is derived from an EMBL/GenBank/DDBJ whole genome shotgun (WGS) entry which is preliminary data.</text>
</comment>
<dbReference type="InterPro" id="IPR053151">
    <property type="entry name" value="RNase_H-like"/>
</dbReference>
<evidence type="ECO:0000313" key="2">
    <source>
        <dbReference type="EMBL" id="RDY05708.1"/>
    </source>
</evidence>
<gene>
    <name evidence="2" type="ORF">CR513_10422</name>
</gene>
<dbReference type="InterPro" id="IPR036397">
    <property type="entry name" value="RNaseH_sf"/>
</dbReference>
<dbReference type="GO" id="GO:0004523">
    <property type="term" value="F:RNA-DNA hybrid ribonuclease activity"/>
    <property type="evidence" value="ECO:0007669"/>
    <property type="project" value="InterPro"/>
</dbReference>
<accession>A0A371HSE7</accession>
<organism evidence="2 3">
    <name type="scientific">Mucuna pruriens</name>
    <name type="common">Velvet bean</name>
    <name type="synonym">Dolichos pruriens</name>
    <dbReference type="NCBI Taxonomy" id="157652"/>
    <lineage>
        <taxon>Eukaryota</taxon>
        <taxon>Viridiplantae</taxon>
        <taxon>Streptophyta</taxon>
        <taxon>Embryophyta</taxon>
        <taxon>Tracheophyta</taxon>
        <taxon>Spermatophyta</taxon>
        <taxon>Magnoliopsida</taxon>
        <taxon>eudicotyledons</taxon>
        <taxon>Gunneridae</taxon>
        <taxon>Pentapetalae</taxon>
        <taxon>rosids</taxon>
        <taxon>fabids</taxon>
        <taxon>Fabales</taxon>
        <taxon>Fabaceae</taxon>
        <taxon>Papilionoideae</taxon>
        <taxon>50 kb inversion clade</taxon>
        <taxon>NPAAA clade</taxon>
        <taxon>indigoferoid/millettioid clade</taxon>
        <taxon>Phaseoleae</taxon>
        <taxon>Mucuna</taxon>
    </lineage>
</organism>
<dbReference type="InterPro" id="IPR002156">
    <property type="entry name" value="RNaseH_domain"/>
</dbReference>
<dbReference type="Proteomes" id="UP000257109">
    <property type="component" value="Unassembled WGS sequence"/>
</dbReference>
<name>A0A371HSE7_MUCPR</name>
<feature type="non-terminal residue" evidence="2">
    <location>
        <position position="1"/>
    </location>
</feature>
<sequence>MSLPSSEDNTKTTLIRKNTEVETSVQMIIKQIFFQKNNQRPIRLVWWTIPPMEFVKINCDGAFSHHGNKAAAGGVVRNWAGRFVFGFSSGLPNCSTVESELWAIKIGMEAAISRGFNNLIIESDSYTAIQLINDGVQKNHLHHTLVSSIIKLRSKVHHVGWNHIFREINSVADGLAKHGLSLSPELGVKYFEFPPSFILSPLQADYSGTIYSR</sequence>
<dbReference type="Pfam" id="PF13456">
    <property type="entry name" value="RVT_3"/>
    <property type="match status" value="1"/>
</dbReference>
<dbReference type="SUPFAM" id="SSF53098">
    <property type="entry name" value="Ribonuclease H-like"/>
    <property type="match status" value="1"/>
</dbReference>
<reference evidence="2" key="1">
    <citation type="submission" date="2018-05" db="EMBL/GenBank/DDBJ databases">
        <title>Draft genome of Mucuna pruriens seed.</title>
        <authorList>
            <person name="Nnadi N.E."/>
            <person name="Vos R."/>
            <person name="Hasami M.H."/>
            <person name="Devisetty U.K."/>
            <person name="Aguiy J.C."/>
        </authorList>
    </citation>
    <scope>NUCLEOTIDE SEQUENCE [LARGE SCALE GENOMIC DNA]</scope>
    <source>
        <strain evidence="2">JCA_2017</strain>
    </source>
</reference>
<dbReference type="GO" id="GO:0003676">
    <property type="term" value="F:nucleic acid binding"/>
    <property type="evidence" value="ECO:0007669"/>
    <property type="project" value="InterPro"/>
</dbReference>
<dbReference type="CDD" id="cd06222">
    <property type="entry name" value="RNase_H_like"/>
    <property type="match status" value="1"/>
</dbReference>
<proteinExistence type="predicted"/>
<dbReference type="InterPro" id="IPR012337">
    <property type="entry name" value="RNaseH-like_sf"/>
</dbReference>
<dbReference type="InterPro" id="IPR044730">
    <property type="entry name" value="RNase_H-like_dom_plant"/>
</dbReference>
<dbReference type="PROSITE" id="PS50879">
    <property type="entry name" value="RNASE_H_1"/>
    <property type="match status" value="1"/>
</dbReference>
<feature type="domain" description="RNase H type-1" evidence="1">
    <location>
        <begin position="51"/>
        <end position="181"/>
    </location>
</feature>
<dbReference type="PANTHER" id="PTHR47723:SF19">
    <property type="entry name" value="POLYNUCLEOTIDYL TRANSFERASE, RIBONUCLEASE H-LIKE SUPERFAMILY PROTEIN"/>
    <property type="match status" value="1"/>
</dbReference>
<evidence type="ECO:0000259" key="1">
    <source>
        <dbReference type="PROSITE" id="PS50879"/>
    </source>
</evidence>
<dbReference type="STRING" id="157652.A0A371HSE7"/>
<dbReference type="PANTHER" id="PTHR47723">
    <property type="entry name" value="OS05G0353850 PROTEIN"/>
    <property type="match status" value="1"/>
</dbReference>
<dbReference type="OrthoDB" id="1938131at2759"/>